<dbReference type="InterPro" id="IPR015120">
    <property type="entry name" value="Siah-Interact_N"/>
</dbReference>
<comment type="function">
    <text evidence="4">May be involved in calcium-dependent ubiquitination and subsequent proteasomal degradation of target proteins. Probably serves as a molecular bridge in ubiquitin E3 complexes. Participates in the ubiquitin-mediated degradation of beta-catenin (CTNNB1).</text>
</comment>
<dbReference type="InterPro" id="IPR052289">
    <property type="entry name" value="Calcyclin-binding_UBL-bridge"/>
</dbReference>
<dbReference type="AlphaFoldDB" id="A0A8S9ZRG0"/>
<keyword evidence="2" id="KW-0833">Ubl conjugation pathway</keyword>
<dbReference type="PROSITE" id="PS51203">
    <property type="entry name" value="CS"/>
    <property type="match status" value="1"/>
</dbReference>
<sequence length="197" mass="22704">MPSASELKGDIDELEMLKKQSKRINVQMFLDDQLHKLLANLDELNRRELNAKDSSKIVGNTSRPYKKLTSYGFDESDKFVKLYYSLPGISDASAASIKTVFNENSFEIHCTDINGIDYEINVRGLLKGVDPSKCQFKQKSGDQLLVIMPKFDKEEDPQASLMNMMKQMYDEGDDEMKRTIRKSWYEAQNKKSSEMEF</sequence>
<name>A0A8S9ZRG0_9BILA</name>
<feature type="domain" description="SGS" evidence="6">
    <location>
        <begin position="129"/>
        <end position="197"/>
    </location>
</feature>
<keyword evidence="9" id="KW-1185">Reference proteome</keyword>
<evidence type="ECO:0000259" key="6">
    <source>
        <dbReference type="PROSITE" id="PS51048"/>
    </source>
</evidence>
<dbReference type="Pfam" id="PF09032">
    <property type="entry name" value="Siah-Interact_N"/>
    <property type="match status" value="1"/>
</dbReference>
<dbReference type="Gene3D" id="2.60.40.790">
    <property type="match status" value="1"/>
</dbReference>
<protein>
    <recommendedName>
        <fullName evidence="1">Calcyclin-binding protein</fullName>
    </recommendedName>
</protein>
<feature type="coiled-coil region" evidence="5">
    <location>
        <begin position="4"/>
        <end position="54"/>
    </location>
</feature>
<accession>A0A8S9ZRG0</accession>
<dbReference type="EMBL" id="JABEBT010000037">
    <property type="protein sequence ID" value="KAF7635822.1"/>
    <property type="molecule type" value="Genomic_DNA"/>
</dbReference>
<dbReference type="PANTHER" id="PTHR13164">
    <property type="entry name" value="CALICYLIN BINDING PROTEIN"/>
    <property type="match status" value="1"/>
</dbReference>
<dbReference type="SUPFAM" id="SSF49764">
    <property type="entry name" value="HSP20-like chaperones"/>
    <property type="match status" value="1"/>
</dbReference>
<evidence type="ECO:0000313" key="8">
    <source>
        <dbReference type="EMBL" id="KAF7635822.1"/>
    </source>
</evidence>
<evidence type="ECO:0000256" key="4">
    <source>
        <dbReference type="ARBA" id="ARBA00025145"/>
    </source>
</evidence>
<gene>
    <name evidence="8" type="ORF">Mgra_00004734</name>
</gene>
<dbReference type="GO" id="GO:0005634">
    <property type="term" value="C:nucleus"/>
    <property type="evidence" value="ECO:0007669"/>
    <property type="project" value="TreeGrafter"/>
</dbReference>
<dbReference type="Pfam" id="PF04969">
    <property type="entry name" value="CS"/>
    <property type="match status" value="1"/>
</dbReference>
<evidence type="ECO:0000313" key="9">
    <source>
        <dbReference type="Proteomes" id="UP000605970"/>
    </source>
</evidence>
<evidence type="ECO:0000256" key="3">
    <source>
        <dbReference type="ARBA" id="ARBA00022990"/>
    </source>
</evidence>
<dbReference type="PROSITE" id="PS51048">
    <property type="entry name" value="SGS"/>
    <property type="match status" value="1"/>
</dbReference>
<organism evidence="8 9">
    <name type="scientific">Meloidogyne graminicola</name>
    <dbReference type="NCBI Taxonomy" id="189291"/>
    <lineage>
        <taxon>Eukaryota</taxon>
        <taxon>Metazoa</taxon>
        <taxon>Ecdysozoa</taxon>
        <taxon>Nematoda</taxon>
        <taxon>Chromadorea</taxon>
        <taxon>Rhabditida</taxon>
        <taxon>Tylenchina</taxon>
        <taxon>Tylenchomorpha</taxon>
        <taxon>Tylenchoidea</taxon>
        <taxon>Meloidogynidae</taxon>
        <taxon>Meloidogyninae</taxon>
        <taxon>Meloidogyne</taxon>
    </lineage>
</organism>
<evidence type="ECO:0000256" key="2">
    <source>
        <dbReference type="ARBA" id="ARBA00022786"/>
    </source>
</evidence>
<dbReference type="InterPro" id="IPR007052">
    <property type="entry name" value="CS_dom"/>
</dbReference>
<evidence type="ECO:0000259" key="7">
    <source>
        <dbReference type="PROSITE" id="PS51203"/>
    </source>
</evidence>
<dbReference type="OrthoDB" id="273123at2759"/>
<dbReference type="PANTHER" id="PTHR13164:SF3">
    <property type="entry name" value="CALCYCLIN-BINDING PROTEIN"/>
    <property type="match status" value="1"/>
</dbReference>
<reference evidence="8" key="1">
    <citation type="journal article" date="2020" name="Ecol. Evol.">
        <title>Genome structure and content of the rice root-knot nematode (Meloidogyne graminicola).</title>
        <authorList>
            <person name="Phan N.T."/>
            <person name="Danchin E.G.J."/>
            <person name="Klopp C."/>
            <person name="Perfus-Barbeoch L."/>
            <person name="Kozlowski D.K."/>
            <person name="Koutsovoulos G.D."/>
            <person name="Lopez-Roques C."/>
            <person name="Bouchez O."/>
            <person name="Zahm M."/>
            <person name="Besnard G."/>
            <person name="Bellafiore S."/>
        </authorList>
    </citation>
    <scope>NUCLEOTIDE SEQUENCE</scope>
    <source>
        <strain evidence="8">VN-18</strain>
    </source>
</reference>
<keyword evidence="5" id="KW-0175">Coiled coil</keyword>
<feature type="domain" description="CS" evidence="7">
    <location>
        <begin position="66"/>
        <end position="162"/>
    </location>
</feature>
<keyword evidence="3" id="KW-0007">Acetylation</keyword>
<proteinExistence type="predicted"/>
<evidence type="ECO:0000256" key="1">
    <source>
        <dbReference type="ARBA" id="ARBA00015702"/>
    </source>
</evidence>
<dbReference type="InterPro" id="IPR007699">
    <property type="entry name" value="SGS_dom"/>
</dbReference>
<dbReference type="InterPro" id="IPR008978">
    <property type="entry name" value="HSP20-like_chaperone"/>
</dbReference>
<evidence type="ECO:0000256" key="5">
    <source>
        <dbReference type="SAM" id="Coils"/>
    </source>
</evidence>
<dbReference type="Proteomes" id="UP000605970">
    <property type="component" value="Unassembled WGS sequence"/>
</dbReference>
<comment type="caution">
    <text evidence="8">The sequence shown here is derived from an EMBL/GenBank/DDBJ whole genome shotgun (WGS) entry which is preliminary data.</text>
</comment>